<evidence type="ECO:0000313" key="2">
    <source>
        <dbReference type="Proteomes" id="UP000324222"/>
    </source>
</evidence>
<dbReference type="AlphaFoldDB" id="A0A5B7IBR3"/>
<keyword evidence="2" id="KW-1185">Reference proteome</keyword>
<organism evidence="1 2">
    <name type="scientific">Portunus trituberculatus</name>
    <name type="common">Swimming crab</name>
    <name type="synonym">Neptunus trituberculatus</name>
    <dbReference type="NCBI Taxonomy" id="210409"/>
    <lineage>
        <taxon>Eukaryota</taxon>
        <taxon>Metazoa</taxon>
        <taxon>Ecdysozoa</taxon>
        <taxon>Arthropoda</taxon>
        <taxon>Crustacea</taxon>
        <taxon>Multicrustacea</taxon>
        <taxon>Malacostraca</taxon>
        <taxon>Eumalacostraca</taxon>
        <taxon>Eucarida</taxon>
        <taxon>Decapoda</taxon>
        <taxon>Pleocyemata</taxon>
        <taxon>Brachyura</taxon>
        <taxon>Eubrachyura</taxon>
        <taxon>Portunoidea</taxon>
        <taxon>Portunidae</taxon>
        <taxon>Portuninae</taxon>
        <taxon>Portunus</taxon>
    </lineage>
</organism>
<dbReference type="Proteomes" id="UP000324222">
    <property type="component" value="Unassembled WGS sequence"/>
</dbReference>
<dbReference type="EMBL" id="VSRR010048179">
    <property type="protein sequence ID" value="MPC78348.1"/>
    <property type="molecule type" value="Genomic_DNA"/>
</dbReference>
<name>A0A5B7IBR3_PORTR</name>
<reference evidence="1 2" key="1">
    <citation type="submission" date="2019-05" db="EMBL/GenBank/DDBJ databases">
        <title>Another draft genome of Portunus trituberculatus and its Hox gene families provides insights of decapod evolution.</title>
        <authorList>
            <person name="Jeong J.-H."/>
            <person name="Song I."/>
            <person name="Kim S."/>
            <person name="Choi T."/>
            <person name="Kim D."/>
            <person name="Ryu S."/>
            <person name="Kim W."/>
        </authorList>
    </citation>
    <scope>NUCLEOTIDE SEQUENCE [LARGE SCALE GENOMIC DNA]</scope>
    <source>
        <tissue evidence="1">Muscle</tissue>
    </source>
</reference>
<comment type="caution">
    <text evidence="1">The sequence shown here is derived from an EMBL/GenBank/DDBJ whole genome shotgun (WGS) entry which is preliminary data.</text>
</comment>
<sequence length="125" mass="14195">MRQPEAPLLCEKKESVNKGGAYEGNGLKGMDNSCTKKYRQNNVWVVKLTLSSPDHHITDAFLYFYDDFFCLRYNQTALKVILIQFLITRALRTPPSPAHKVSISITSPYRHATVRSVIIASHAVR</sequence>
<protein>
    <submittedName>
        <fullName evidence="1">Uncharacterized protein</fullName>
    </submittedName>
</protein>
<accession>A0A5B7IBR3</accession>
<proteinExistence type="predicted"/>
<evidence type="ECO:0000313" key="1">
    <source>
        <dbReference type="EMBL" id="MPC78348.1"/>
    </source>
</evidence>
<gene>
    <name evidence="1" type="ORF">E2C01_072832</name>
</gene>